<reference evidence="2" key="2">
    <citation type="submission" date="2020-05" db="UniProtKB">
        <authorList>
            <consortium name="EnsemblMetazoa"/>
        </authorList>
    </citation>
    <scope>IDENTIFICATION</scope>
    <source>
        <strain evidence="2">wikel</strain>
    </source>
</reference>
<accession>A0A1S4KIQ6</accession>
<name>A0A1S4KIQ6_IXOSC</name>
<feature type="compositionally biased region" description="Basic residues" evidence="1">
    <location>
        <begin position="32"/>
        <end position="59"/>
    </location>
</feature>
<evidence type="ECO:0000256" key="1">
    <source>
        <dbReference type="SAM" id="MobiDB-lite"/>
    </source>
</evidence>
<sequence>SRKQKQTPKEKNQQYKRGQVERAPTSKGSDRSRHKQKWGKKGKKWITSKTGERKKKKTVGKVEDM</sequence>
<dbReference type="EnsemblMetazoa" id="ISCW000114-RA">
    <property type="protein sequence ID" value="ISCW000114-PA"/>
    <property type="gene ID" value="ISCW000114"/>
</dbReference>
<dbReference type="InParanoid" id="A0A1S4KIQ6"/>
<evidence type="ECO:0000313" key="2">
    <source>
        <dbReference type="EnsemblMetazoa" id="ISCW000114-PA"/>
    </source>
</evidence>
<keyword evidence="3" id="KW-1185">Reference proteome</keyword>
<reference evidence="3" key="1">
    <citation type="submission" date="2008-03" db="EMBL/GenBank/DDBJ databases">
        <title>Annotation of Ixodes scapularis.</title>
        <authorList>
            <consortium name="Ixodes scapularis Genome Project Consortium"/>
            <person name="Caler E."/>
            <person name="Hannick L.I."/>
            <person name="Bidwell S."/>
            <person name="Joardar V."/>
            <person name="Thiagarajan M."/>
            <person name="Amedeo P."/>
            <person name="Galinsky K.J."/>
            <person name="Schobel S."/>
            <person name="Inman J."/>
            <person name="Hostetler J."/>
            <person name="Miller J."/>
            <person name="Hammond M."/>
            <person name="Megy K."/>
            <person name="Lawson D."/>
            <person name="Kodira C."/>
            <person name="Sutton G."/>
            <person name="Meyer J."/>
            <person name="Hill C.A."/>
            <person name="Birren B."/>
            <person name="Nene V."/>
            <person name="Collins F."/>
            <person name="Alarcon-Chaidez F."/>
            <person name="Wikel S."/>
            <person name="Strausberg R."/>
        </authorList>
    </citation>
    <scope>NUCLEOTIDE SEQUENCE [LARGE SCALE GENOMIC DNA]</scope>
    <source>
        <strain evidence="3">Wikel</strain>
    </source>
</reference>
<evidence type="ECO:0000313" key="3">
    <source>
        <dbReference type="Proteomes" id="UP000001555"/>
    </source>
</evidence>
<dbReference type="VEuPathDB" id="VectorBase:ISCW000114"/>
<dbReference type="EMBL" id="ABJB010568298">
    <property type="status" value="NOT_ANNOTATED_CDS"/>
    <property type="molecule type" value="Genomic_DNA"/>
</dbReference>
<dbReference type="Proteomes" id="UP000001555">
    <property type="component" value="Unassembled WGS sequence"/>
</dbReference>
<protein>
    <submittedName>
        <fullName evidence="2">Uncharacterized protein</fullName>
    </submittedName>
</protein>
<dbReference type="AlphaFoldDB" id="A0A1S4KIQ6"/>
<proteinExistence type="predicted"/>
<organism evidence="2 3">
    <name type="scientific">Ixodes scapularis</name>
    <name type="common">Black-legged tick</name>
    <name type="synonym">Deer tick</name>
    <dbReference type="NCBI Taxonomy" id="6945"/>
    <lineage>
        <taxon>Eukaryota</taxon>
        <taxon>Metazoa</taxon>
        <taxon>Ecdysozoa</taxon>
        <taxon>Arthropoda</taxon>
        <taxon>Chelicerata</taxon>
        <taxon>Arachnida</taxon>
        <taxon>Acari</taxon>
        <taxon>Parasitiformes</taxon>
        <taxon>Ixodida</taxon>
        <taxon>Ixodoidea</taxon>
        <taxon>Ixodidae</taxon>
        <taxon>Ixodinae</taxon>
        <taxon>Ixodes</taxon>
    </lineage>
</organism>
<feature type="region of interest" description="Disordered" evidence="1">
    <location>
        <begin position="1"/>
        <end position="65"/>
    </location>
</feature>